<dbReference type="AlphaFoldDB" id="A0A1G7CJ92"/>
<evidence type="ECO:0000313" key="2">
    <source>
        <dbReference type="EMBL" id="SDE39311.1"/>
    </source>
</evidence>
<dbReference type="EMBL" id="FNAB01000016">
    <property type="protein sequence ID" value="SDE39311.1"/>
    <property type="molecule type" value="Genomic_DNA"/>
</dbReference>
<dbReference type="Pfam" id="PF03551">
    <property type="entry name" value="PadR"/>
    <property type="match status" value="1"/>
</dbReference>
<dbReference type="RefSeq" id="WP_072846019.1">
    <property type="nucleotide sequence ID" value="NZ_FNAB01000016.1"/>
</dbReference>
<name>A0A1G7CJ92_9NOCA</name>
<dbReference type="InterPro" id="IPR005149">
    <property type="entry name" value="Tscrpt_reg_PadR_N"/>
</dbReference>
<evidence type="ECO:0000313" key="3">
    <source>
        <dbReference type="Proteomes" id="UP000199417"/>
    </source>
</evidence>
<keyword evidence="3" id="KW-1185">Reference proteome</keyword>
<accession>A0A1G7CJ92</accession>
<dbReference type="Proteomes" id="UP000199417">
    <property type="component" value="Unassembled WGS sequence"/>
</dbReference>
<feature type="domain" description="Transcription regulator PadR N-terminal" evidence="1">
    <location>
        <begin position="12"/>
        <end position="87"/>
    </location>
</feature>
<dbReference type="STRING" id="168276.SAMN05444580_11638"/>
<dbReference type="PANTHER" id="PTHR43252:SF7">
    <property type="entry name" value="TRANSCRIPTIONAL REGULATOR YQJI"/>
    <property type="match status" value="1"/>
</dbReference>
<gene>
    <name evidence="2" type="ORF">SAMN05444580_11638</name>
</gene>
<keyword evidence="2" id="KW-0238">DNA-binding</keyword>
<organism evidence="2 3">
    <name type="scientific">Rhodococcus tukisamuensis</name>
    <dbReference type="NCBI Taxonomy" id="168276"/>
    <lineage>
        <taxon>Bacteria</taxon>
        <taxon>Bacillati</taxon>
        <taxon>Actinomycetota</taxon>
        <taxon>Actinomycetes</taxon>
        <taxon>Mycobacteriales</taxon>
        <taxon>Nocardiaceae</taxon>
        <taxon>Rhodococcus</taxon>
    </lineage>
</organism>
<protein>
    <submittedName>
        <fullName evidence="2">DNA-binding transcriptional regulator, PadR family</fullName>
    </submittedName>
</protein>
<reference evidence="2 3" key="1">
    <citation type="submission" date="2016-10" db="EMBL/GenBank/DDBJ databases">
        <authorList>
            <person name="de Groot N.N."/>
        </authorList>
    </citation>
    <scope>NUCLEOTIDE SEQUENCE [LARGE SCALE GENOMIC DNA]</scope>
    <source>
        <strain evidence="2 3">JCM 11308</strain>
    </source>
</reference>
<dbReference type="InterPro" id="IPR036390">
    <property type="entry name" value="WH_DNA-bd_sf"/>
</dbReference>
<dbReference type="GO" id="GO:0003677">
    <property type="term" value="F:DNA binding"/>
    <property type="evidence" value="ECO:0007669"/>
    <property type="project" value="UniProtKB-KW"/>
</dbReference>
<proteinExistence type="predicted"/>
<evidence type="ECO:0000259" key="1">
    <source>
        <dbReference type="Pfam" id="PF03551"/>
    </source>
</evidence>
<dbReference type="InterPro" id="IPR036388">
    <property type="entry name" value="WH-like_DNA-bd_sf"/>
</dbReference>
<dbReference type="SUPFAM" id="SSF46785">
    <property type="entry name" value="Winged helix' DNA-binding domain"/>
    <property type="match status" value="1"/>
</dbReference>
<sequence length="201" mass="22311">MATALTPLAITVLALLNERPMHPYEMHQLLLQRRVDRVVKVRPGSLYHAVARLERAELIAVIGTERAGNRPERTTYTVTDSGRAALEARIAELLGAPVREYPQFPLALAEAHNLAAADVCRLLRARIAAVEADLDELDAVRAVHVAADRPRVFWFGLDYLRALAATELDWMAALVAEIESGELPWLTPELIRDRLSQPARG</sequence>
<dbReference type="PANTHER" id="PTHR43252">
    <property type="entry name" value="TRANSCRIPTIONAL REGULATOR YQJI"/>
    <property type="match status" value="1"/>
</dbReference>
<dbReference type="Gene3D" id="1.10.10.10">
    <property type="entry name" value="Winged helix-like DNA-binding domain superfamily/Winged helix DNA-binding domain"/>
    <property type="match status" value="1"/>
</dbReference>